<dbReference type="SUPFAM" id="SSF75304">
    <property type="entry name" value="Amidase signature (AS) enzymes"/>
    <property type="match status" value="1"/>
</dbReference>
<evidence type="ECO:0000313" key="3">
    <source>
        <dbReference type="Proteomes" id="UP000239002"/>
    </source>
</evidence>
<gene>
    <name evidence="2" type="ORF">LY01_01874</name>
</gene>
<sequence>MRKILYFLPLLFLACKSSDTGVKSSSKDFREFKVIDSKYLVKDQIFGDLLDEVVSFRESGNLKDLILEKSIPEIQEAIASGQLSYRDLTLFYLKRIYKYDRENSKSLNAVISINPNVLKQADAADKDLAFLKEDGADIVYHTLRGMPLLLKDNINTIDMPTTAGAAVLIGNQTSQNAKIVNNLRQEGAVILGKANLSEWAYFFCGDCPSGYSAVGGQTLNPYGRRSLDTGGSSSGSGVAVAANFAVAAIGTETSGSILSPSSQNSVVGYKPSTGTFSGSGIVPISSYLDTAGPMTKNVIDNAILSQALGVPFELIERSGAHNLENATVKGVRFGVWASFRENPLYAQALLDLEKAGAVLIELNDTRPQLDGFLKLLNADMKRDLPAYFAGQSNSKYRGWDVNTVMDLNKKDSIRSMPYGQSLFQGIIDEPSITDGEFWEFKTAMTARAQEYFDKLIKTHDLSGFISINNYTAGTAAVAFFPAMTVPMGYDDKGEPYGLTFIAPNEEDRLLFNWAAAYEKMTHHRVMPQDYKN</sequence>
<dbReference type="InterPro" id="IPR023631">
    <property type="entry name" value="Amidase_dom"/>
</dbReference>
<evidence type="ECO:0000259" key="1">
    <source>
        <dbReference type="Pfam" id="PF01425"/>
    </source>
</evidence>
<dbReference type="RefSeq" id="WP_104515548.1">
    <property type="nucleotide sequence ID" value="NZ_MQVW01000024.1"/>
</dbReference>
<dbReference type="EMBL" id="PTJE01000003">
    <property type="protein sequence ID" value="PPK95121.1"/>
    <property type="molecule type" value="Genomic_DNA"/>
</dbReference>
<evidence type="ECO:0000313" key="2">
    <source>
        <dbReference type="EMBL" id="PPK95121.1"/>
    </source>
</evidence>
<dbReference type="Pfam" id="PF01425">
    <property type="entry name" value="Amidase"/>
    <property type="match status" value="1"/>
</dbReference>
<dbReference type="PANTHER" id="PTHR42678">
    <property type="entry name" value="AMIDASE"/>
    <property type="match status" value="1"/>
</dbReference>
<keyword evidence="3" id="KW-1185">Reference proteome</keyword>
<feature type="domain" description="Amidase" evidence="1">
    <location>
        <begin position="88"/>
        <end position="362"/>
    </location>
</feature>
<dbReference type="InterPro" id="IPR036928">
    <property type="entry name" value="AS_sf"/>
</dbReference>
<dbReference type="PANTHER" id="PTHR42678:SF34">
    <property type="entry name" value="OS04G0183300 PROTEIN"/>
    <property type="match status" value="1"/>
</dbReference>
<accession>A0A2S6ILR9</accession>
<dbReference type="PROSITE" id="PS51257">
    <property type="entry name" value="PROKAR_LIPOPROTEIN"/>
    <property type="match status" value="1"/>
</dbReference>
<dbReference type="AlphaFoldDB" id="A0A2S6ILR9"/>
<protein>
    <submittedName>
        <fullName evidence="2">Amidase</fullName>
    </submittedName>
</protein>
<name>A0A2S6ILR9_9FLAO</name>
<organism evidence="2 3">
    <name type="scientific">Nonlabens xylanidelens</name>
    <dbReference type="NCBI Taxonomy" id="191564"/>
    <lineage>
        <taxon>Bacteria</taxon>
        <taxon>Pseudomonadati</taxon>
        <taxon>Bacteroidota</taxon>
        <taxon>Flavobacteriia</taxon>
        <taxon>Flavobacteriales</taxon>
        <taxon>Flavobacteriaceae</taxon>
        <taxon>Nonlabens</taxon>
    </lineage>
</organism>
<proteinExistence type="predicted"/>
<dbReference type="OrthoDB" id="9811471at2"/>
<dbReference type="Proteomes" id="UP000239002">
    <property type="component" value="Unassembled WGS sequence"/>
</dbReference>
<comment type="caution">
    <text evidence="2">The sequence shown here is derived from an EMBL/GenBank/DDBJ whole genome shotgun (WGS) entry which is preliminary data.</text>
</comment>
<reference evidence="2 3" key="1">
    <citation type="submission" date="2018-02" db="EMBL/GenBank/DDBJ databases">
        <title>Genomic Encyclopedia of Archaeal and Bacterial Type Strains, Phase II (KMG-II): from individual species to whole genera.</title>
        <authorList>
            <person name="Goeker M."/>
        </authorList>
    </citation>
    <scope>NUCLEOTIDE SEQUENCE [LARGE SCALE GENOMIC DNA]</scope>
    <source>
        <strain evidence="2 3">DSM 16809</strain>
    </source>
</reference>
<dbReference type="Gene3D" id="3.90.1300.10">
    <property type="entry name" value="Amidase signature (AS) domain"/>
    <property type="match status" value="1"/>
</dbReference>